<evidence type="ECO:0000313" key="2">
    <source>
        <dbReference type="Proteomes" id="UP000076744"/>
    </source>
</evidence>
<proteinExistence type="predicted"/>
<organism evidence="1 2">
    <name type="scientific">Cordyceps fumosorosea (strain ARSEF 2679)</name>
    <name type="common">Isaria fumosorosea</name>
    <dbReference type="NCBI Taxonomy" id="1081104"/>
    <lineage>
        <taxon>Eukaryota</taxon>
        <taxon>Fungi</taxon>
        <taxon>Dikarya</taxon>
        <taxon>Ascomycota</taxon>
        <taxon>Pezizomycotina</taxon>
        <taxon>Sordariomycetes</taxon>
        <taxon>Hypocreomycetidae</taxon>
        <taxon>Hypocreales</taxon>
        <taxon>Cordycipitaceae</taxon>
        <taxon>Cordyceps</taxon>
    </lineage>
</organism>
<dbReference type="AlphaFoldDB" id="A0A167TK05"/>
<accession>A0A167TK05</accession>
<dbReference type="EMBL" id="AZHB01000014">
    <property type="protein sequence ID" value="OAA60679.1"/>
    <property type="molecule type" value="Genomic_DNA"/>
</dbReference>
<dbReference type="GeneID" id="30022010"/>
<evidence type="ECO:0000313" key="1">
    <source>
        <dbReference type="EMBL" id="OAA60679.1"/>
    </source>
</evidence>
<protein>
    <submittedName>
        <fullName evidence="1">Uncharacterized protein</fullName>
    </submittedName>
</protein>
<name>A0A167TK05_CORFA</name>
<reference evidence="1 2" key="1">
    <citation type="journal article" date="2016" name="Genome Biol. Evol.">
        <title>Divergent and convergent evolution of fungal pathogenicity.</title>
        <authorList>
            <person name="Shang Y."/>
            <person name="Xiao G."/>
            <person name="Zheng P."/>
            <person name="Cen K."/>
            <person name="Zhan S."/>
            <person name="Wang C."/>
        </authorList>
    </citation>
    <scope>NUCLEOTIDE SEQUENCE [LARGE SCALE GENOMIC DNA]</scope>
    <source>
        <strain evidence="1 2">ARSEF 2679</strain>
    </source>
</reference>
<comment type="caution">
    <text evidence="1">The sequence shown here is derived from an EMBL/GenBank/DDBJ whole genome shotgun (WGS) entry which is preliminary data.</text>
</comment>
<dbReference type="Proteomes" id="UP000076744">
    <property type="component" value="Unassembled WGS sequence"/>
</dbReference>
<keyword evidence="2" id="KW-1185">Reference proteome</keyword>
<sequence>MTAPGCVACDGKGWYCYPCPGCAGEGRAGECTTCHGDFRTYKGFCGNCAGWGKEKCKTCCGSGELRPDCTCPAAEERQRKIKELASRWKS</sequence>
<gene>
    <name evidence="1" type="ORF">ISF_05718</name>
</gene>
<dbReference type="RefSeq" id="XP_018703350.1">
    <property type="nucleotide sequence ID" value="XM_018849323.1"/>
</dbReference>